<dbReference type="EMBL" id="CP014544">
    <property type="protein sequence ID" value="AMO68787.1"/>
    <property type="molecule type" value="Genomic_DNA"/>
</dbReference>
<sequence>MNLRISLAFIIGLAFAVNSYADHRHSNSEFEARYQYSNGKGHDRHAYKHHHDHDVYYVRDDHHDYHDRYHDRYYVRHVHSRHCGHHYEPAFNTRVKVFLGI</sequence>
<evidence type="ECO:0000313" key="2">
    <source>
        <dbReference type="Proteomes" id="UP000074119"/>
    </source>
</evidence>
<dbReference type="RefSeq" id="WP_008249452.1">
    <property type="nucleotide sequence ID" value="NZ_CP014544.1"/>
</dbReference>
<accession>A0A127M6G4</accession>
<dbReference type="Proteomes" id="UP000074119">
    <property type="component" value="Chromosome"/>
</dbReference>
<dbReference type="KEGG" id="zal:AZF00_10970"/>
<dbReference type="AlphaFoldDB" id="A0A127M6G4"/>
<evidence type="ECO:0000313" key="1">
    <source>
        <dbReference type="EMBL" id="AMO68787.1"/>
    </source>
</evidence>
<name>A0A127M6G4_9GAMM</name>
<proteinExistence type="predicted"/>
<reference evidence="1 2" key="1">
    <citation type="submission" date="2015-12" db="EMBL/GenBank/DDBJ databases">
        <authorList>
            <person name="Shamseldin A."/>
            <person name="Moawad H."/>
            <person name="Abd El-Rahim W.M."/>
            <person name="Sadowsky M.J."/>
        </authorList>
    </citation>
    <scope>NUCLEOTIDE SEQUENCE [LARGE SCALE GENOMIC DNA]</scope>
    <source>
        <strain evidence="1 2">SM2</strain>
    </source>
</reference>
<protein>
    <submittedName>
        <fullName evidence="1">Uncharacterized protein</fullName>
    </submittedName>
</protein>
<dbReference type="STRING" id="1470434.AZF00_10970"/>
<gene>
    <name evidence="1" type="ORF">AZF00_10970</name>
</gene>
<organism evidence="1 2">
    <name type="scientific">Zhongshania aliphaticivorans</name>
    <dbReference type="NCBI Taxonomy" id="1470434"/>
    <lineage>
        <taxon>Bacteria</taxon>
        <taxon>Pseudomonadati</taxon>
        <taxon>Pseudomonadota</taxon>
        <taxon>Gammaproteobacteria</taxon>
        <taxon>Cellvibrionales</taxon>
        <taxon>Spongiibacteraceae</taxon>
        <taxon>Zhongshania</taxon>
    </lineage>
</organism>